<feature type="non-terminal residue" evidence="2">
    <location>
        <position position="45"/>
    </location>
</feature>
<dbReference type="EMBL" id="BARU01040352">
    <property type="protein sequence ID" value="GAH77236.1"/>
    <property type="molecule type" value="Genomic_DNA"/>
</dbReference>
<feature type="compositionally biased region" description="Basic and acidic residues" evidence="1">
    <location>
        <begin position="29"/>
        <end position="45"/>
    </location>
</feature>
<name>X1I4A1_9ZZZZ</name>
<protein>
    <submittedName>
        <fullName evidence="2">Uncharacterized protein</fullName>
    </submittedName>
</protein>
<comment type="caution">
    <text evidence="2">The sequence shown here is derived from an EMBL/GenBank/DDBJ whole genome shotgun (WGS) entry which is preliminary data.</text>
</comment>
<evidence type="ECO:0000256" key="1">
    <source>
        <dbReference type="SAM" id="MobiDB-lite"/>
    </source>
</evidence>
<feature type="region of interest" description="Disordered" evidence="1">
    <location>
        <begin position="1"/>
        <end position="45"/>
    </location>
</feature>
<sequence>MTDKDTNPRGLKRPRDGRGGGIGMPMGLRDGRNTDSCETDGAGHG</sequence>
<organism evidence="2">
    <name type="scientific">marine sediment metagenome</name>
    <dbReference type="NCBI Taxonomy" id="412755"/>
    <lineage>
        <taxon>unclassified sequences</taxon>
        <taxon>metagenomes</taxon>
        <taxon>ecological metagenomes</taxon>
    </lineage>
</organism>
<gene>
    <name evidence="2" type="ORF">S03H2_62394</name>
</gene>
<feature type="compositionally biased region" description="Basic and acidic residues" evidence="1">
    <location>
        <begin position="1"/>
        <end position="18"/>
    </location>
</feature>
<proteinExistence type="predicted"/>
<dbReference type="AlphaFoldDB" id="X1I4A1"/>
<accession>X1I4A1</accession>
<reference evidence="2" key="1">
    <citation type="journal article" date="2014" name="Front. Microbiol.">
        <title>High frequency of phylogenetically diverse reductive dehalogenase-homologous genes in deep subseafloor sedimentary metagenomes.</title>
        <authorList>
            <person name="Kawai M."/>
            <person name="Futagami T."/>
            <person name="Toyoda A."/>
            <person name="Takaki Y."/>
            <person name="Nishi S."/>
            <person name="Hori S."/>
            <person name="Arai W."/>
            <person name="Tsubouchi T."/>
            <person name="Morono Y."/>
            <person name="Uchiyama I."/>
            <person name="Ito T."/>
            <person name="Fujiyama A."/>
            <person name="Inagaki F."/>
            <person name="Takami H."/>
        </authorList>
    </citation>
    <scope>NUCLEOTIDE SEQUENCE</scope>
    <source>
        <strain evidence="2">Expedition CK06-06</strain>
    </source>
</reference>
<evidence type="ECO:0000313" key="2">
    <source>
        <dbReference type="EMBL" id="GAH77236.1"/>
    </source>
</evidence>